<dbReference type="Proteomes" id="UP000028680">
    <property type="component" value="Chromosome"/>
</dbReference>
<dbReference type="EMBL" id="CP003984">
    <property type="protein sequence ID" value="AII86846.1"/>
    <property type="molecule type" value="Genomic_DNA"/>
</dbReference>
<organism evidence="1 2">
    <name type="scientific">Planktomarina temperata RCA23</name>
    <dbReference type="NCBI Taxonomy" id="666509"/>
    <lineage>
        <taxon>Bacteria</taxon>
        <taxon>Pseudomonadati</taxon>
        <taxon>Pseudomonadota</taxon>
        <taxon>Alphaproteobacteria</taxon>
        <taxon>Rhodobacterales</taxon>
        <taxon>Paracoccaceae</taxon>
        <taxon>Planktomarina</taxon>
    </lineage>
</organism>
<keyword evidence="2" id="KW-1185">Reference proteome</keyword>
<evidence type="ECO:0000313" key="2">
    <source>
        <dbReference type="Proteomes" id="UP000028680"/>
    </source>
</evidence>
<proteinExistence type="predicted"/>
<name>A0AAN0VI74_9RHOB</name>
<gene>
    <name evidence="1" type="ORF">RCA23_c13000</name>
</gene>
<dbReference type="KEGG" id="ptp:RCA23_c13000"/>
<reference evidence="1 2" key="1">
    <citation type="journal article" date="2014" name="ISME J.">
        <title>Adaptation of an abundant Roseobacter RCA organism to pelagic systems revealed by genomic and transcriptomic analyses.</title>
        <authorList>
            <person name="Voget S."/>
            <person name="Wemheuer B."/>
            <person name="Brinkhoff T."/>
            <person name="Vollmers J."/>
            <person name="Dietrich S."/>
            <person name="Giebel H.A."/>
            <person name="Beardsley C."/>
            <person name="Sardemann C."/>
            <person name="Bakenhus I."/>
            <person name="Billerbeck S."/>
            <person name="Daniel R."/>
            <person name="Simon M."/>
        </authorList>
    </citation>
    <scope>NUCLEOTIDE SEQUENCE [LARGE SCALE GENOMIC DNA]</scope>
    <source>
        <strain evidence="1 2">RCA23</strain>
    </source>
</reference>
<evidence type="ECO:0000313" key="1">
    <source>
        <dbReference type="EMBL" id="AII86846.1"/>
    </source>
</evidence>
<sequence length="66" mass="6881">MLAQASSAANRTAAYLSDHQLNDWGYTRGSFAAAMVAQVKADFDAADKAQAASAGFQPVTFSQLPA</sequence>
<accession>A0AAN0VI74</accession>
<dbReference type="AlphaFoldDB" id="A0AAN0VI74"/>
<protein>
    <submittedName>
        <fullName evidence="1">Uncharacterized protein</fullName>
    </submittedName>
</protein>